<proteinExistence type="predicted"/>
<dbReference type="Proteomes" id="UP000831701">
    <property type="component" value="Chromosome 12"/>
</dbReference>
<keyword evidence="2" id="KW-1185">Reference proteome</keyword>
<protein>
    <submittedName>
        <fullName evidence="1">Uncharacterized protein</fullName>
    </submittedName>
</protein>
<organism evidence="1 2">
    <name type="scientific">Scortum barcoo</name>
    <name type="common">barcoo grunter</name>
    <dbReference type="NCBI Taxonomy" id="214431"/>
    <lineage>
        <taxon>Eukaryota</taxon>
        <taxon>Metazoa</taxon>
        <taxon>Chordata</taxon>
        <taxon>Craniata</taxon>
        <taxon>Vertebrata</taxon>
        <taxon>Euteleostomi</taxon>
        <taxon>Actinopterygii</taxon>
        <taxon>Neopterygii</taxon>
        <taxon>Teleostei</taxon>
        <taxon>Neoteleostei</taxon>
        <taxon>Acanthomorphata</taxon>
        <taxon>Eupercaria</taxon>
        <taxon>Centrarchiformes</taxon>
        <taxon>Terapontoidei</taxon>
        <taxon>Terapontidae</taxon>
        <taxon>Scortum</taxon>
    </lineage>
</organism>
<accession>A0ACB8WFM3</accession>
<name>A0ACB8WFM3_9TELE</name>
<evidence type="ECO:0000313" key="2">
    <source>
        <dbReference type="Proteomes" id="UP000831701"/>
    </source>
</evidence>
<sequence>MLSRTLLVFLFLSVCSAGSSLSCRWLDHKFRQHSESSLNLLDMMVTNSGVRHTVAFPDELYSQASNAAAEDKLGFIVQVLEETVALFEEDHSSASWEENTVENFLNVVTQQADGLRSCIWSHGHKKNKKLHMYFKRLSRPFMSSIKCAEAWELIRTQIQTHLMRADLLASSLLNIN</sequence>
<gene>
    <name evidence="1" type="ORF">L3Q82_010588</name>
</gene>
<dbReference type="EMBL" id="CM041542">
    <property type="protein sequence ID" value="KAI3365498.1"/>
    <property type="molecule type" value="Genomic_DNA"/>
</dbReference>
<evidence type="ECO:0000313" key="1">
    <source>
        <dbReference type="EMBL" id="KAI3365498.1"/>
    </source>
</evidence>
<reference evidence="1" key="1">
    <citation type="submission" date="2022-04" db="EMBL/GenBank/DDBJ databases">
        <title>Jade perch genome.</title>
        <authorList>
            <person name="Chao B."/>
        </authorList>
    </citation>
    <scope>NUCLEOTIDE SEQUENCE</scope>
    <source>
        <strain evidence="1">CB-2022</strain>
    </source>
</reference>
<comment type="caution">
    <text evidence="1">The sequence shown here is derived from an EMBL/GenBank/DDBJ whole genome shotgun (WGS) entry which is preliminary data.</text>
</comment>